<evidence type="ECO:0000256" key="1">
    <source>
        <dbReference type="ARBA" id="ARBA00022694"/>
    </source>
</evidence>
<dbReference type="GO" id="GO:0042781">
    <property type="term" value="F:3'-tRNA processing endoribonuclease activity"/>
    <property type="evidence" value="ECO:0007669"/>
    <property type="project" value="TreeGrafter"/>
</dbReference>
<dbReference type="eggNOG" id="COG0594">
    <property type="taxonomic scope" value="Bacteria"/>
</dbReference>
<evidence type="ECO:0000313" key="8">
    <source>
        <dbReference type="EMBL" id="KGF17104.1"/>
    </source>
</evidence>
<comment type="subunit">
    <text evidence="6">Consists of a catalytic RNA component (M1 or rnpB) and a protein subunit.</text>
</comment>
<evidence type="ECO:0000256" key="4">
    <source>
        <dbReference type="ARBA" id="ARBA00022801"/>
    </source>
</evidence>
<keyword evidence="4 6" id="KW-0378">Hydrolase</keyword>
<comment type="similarity">
    <text evidence="6">Belongs to the RnpA family.</text>
</comment>
<evidence type="ECO:0000313" key="9">
    <source>
        <dbReference type="EMBL" id="KGF17160.1"/>
    </source>
</evidence>
<dbReference type="RefSeq" id="WP_035121631.1">
    <property type="nucleotide sequence ID" value="NZ_JRNE01000042.1"/>
</dbReference>
<dbReference type="Proteomes" id="UP000029548">
    <property type="component" value="Unassembled WGS sequence"/>
</dbReference>
<dbReference type="SUPFAM" id="SSF54211">
    <property type="entry name" value="Ribosomal protein S5 domain 2-like"/>
    <property type="match status" value="1"/>
</dbReference>
<dbReference type="InterPro" id="IPR014721">
    <property type="entry name" value="Ribsml_uS5_D2-typ_fold_subgr"/>
</dbReference>
<comment type="catalytic activity">
    <reaction evidence="6">
        <text>Endonucleolytic cleavage of RNA, removing 5'-extranucleotides from tRNA precursor.</text>
        <dbReference type="EC" id="3.1.26.5"/>
    </reaction>
</comment>
<evidence type="ECO:0000256" key="6">
    <source>
        <dbReference type="HAMAP-Rule" id="MF_00227"/>
    </source>
</evidence>
<dbReference type="EMBL" id="JRNE01000042">
    <property type="protein sequence ID" value="KGF17104.1"/>
    <property type="molecule type" value="Genomic_DNA"/>
</dbReference>
<dbReference type="Pfam" id="PF00825">
    <property type="entry name" value="Ribonuclease_P"/>
    <property type="match status" value="1"/>
</dbReference>
<keyword evidence="3 6" id="KW-0255">Endonuclease</keyword>
<dbReference type="InterPro" id="IPR000100">
    <property type="entry name" value="RNase_P"/>
</dbReference>
<dbReference type="PANTHER" id="PTHR33992:SF1">
    <property type="entry name" value="RIBONUCLEASE P PROTEIN COMPONENT"/>
    <property type="match status" value="1"/>
</dbReference>
<dbReference type="HAMAP" id="MF_00227">
    <property type="entry name" value="RNase_P"/>
    <property type="match status" value="1"/>
</dbReference>
<dbReference type="EC" id="3.1.26.5" evidence="6 7"/>
<reference evidence="8 10" key="1">
    <citation type="submission" date="2014-07" db="EMBL/GenBank/DDBJ databases">
        <authorList>
            <person name="McCorrison J."/>
            <person name="Sanka R."/>
            <person name="Torralba M."/>
            <person name="Gillis M."/>
            <person name="Haft D.H."/>
            <person name="Methe B."/>
            <person name="Sutton G."/>
            <person name="Nelson K.E."/>
        </authorList>
    </citation>
    <scope>NUCLEOTIDE SEQUENCE [LARGE SCALE GENOMIC DNA]</scope>
    <source>
        <strain evidence="8 10">DNF00450</strain>
    </source>
</reference>
<evidence type="ECO:0000313" key="10">
    <source>
        <dbReference type="Proteomes" id="UP000029548"/>
    </source>
</evidence>
<dbReference type="GO" id="GO:0000049">
    <property type="term" value="F:tRNA binding"/>
    <property type="evidence" value="ECO:0007669"/>
    <property type="project" value="UniProtKB-UniRule"/>
</dbReference>
<dbReference type="GO" id="GO:0004526">
    <property type="term" value="F:ribonuclease P activity"/>
    <property type="evidence" value="ECO:0007669"/>
    <property type="project" value="UniProtKB-UniRule"/>
</dbReference>
<keyword evidence="2 6" id="KW-0540">Nuclease</keyword>
<dbReference type="PANTHER" id="PTHR33992">
    <property type="entry name" value="RIBONUCLEASE P PROTEIN COMPONENT"/>
    <property type="match status" value="1"/>
</dbReference>
<organism evidence="8 10">
    <name type="scientific">Corynebacterium freneyi DNF00450</name>
    <dbReference type="NCBI Taxonomy" id="1287475"/>
    <lineage>
        <taxon>Bacteria</taxon>
        <taxon>Bacillati</taxon>
        <taxon>Actinomycetota</taxon>
        <taxon>Actinomycetes</taxon>
        <taxon>Mycobacteriales</taxon>
        <taxon>Corynebacteriaceae</taxon>
        <taxon>Corynebacterium</taxon>
    </lineage>
</organism>
<dbReference type="Gene3D" id="3.30.230.10">
    <property type="match status" value="1"/>
</dbReference>
<evidence type="ECO:0000256" key="5">
    <source>
        <dbReference type="ARBA" id="ARBA00022884"/>
    </source>
</evidence>
<keyword evidence="5 6" id="KW-0694">RNA-binding</keyword>
<evidence type="ECO:0000256" key="7">
    <source>
        <dbReference type="NCBIfam" id="TIGR00188"/>
    </source>
</evidence>
<name>A0A096A894_9CORY</name>
<gene>
    <name evidence="6 8" type="primary">rnpA</name>
    <name evidence="8" type="ORF">HMPREF1650_05175</name>
    <name evidence="9" type="ORF">HMPREF1650_05560</name>
</gene>
<accession>A0A096A894</accession>
<dbReference type="GO" id="GO:0030677">
    <property type="term" value="C:ribonuclease P complex"/>
    <property type="evidence" value="ECO:0007669"/>
    <property type="project" value="TreeGrafter"/>
</dbReference>
<evidence type="ECO:0000256" key="2">
    <source>
        <dbReference type="ARBA" id="ARBA00022722"/>
    </source>
</evidence>
<comment type="caution">
    <text evidence="8">The sequence shown here is derived from an EMBL/GenBank/DDBJ whole genome shotgun (WGS) entry which is preliminary data.</text>
</comment>
<dbReference type="EMBL" id="JRNE01000042">
    <property type="protein sequence ID" value="KGF17160.1"/>
    <property type="molecule type" value="Genomic_DNA"/>
</dbReference>
<dbReference type="GO" id="GO:0001682">
    <property type="term" value="P:tRNA 5'-leader removal"/>
    <property type="evidence" value="ECO:0007669"/>
    <property type="project" value="UniProtKB-UniRule"/>
</dbReference>
<evidence type="ECO:0000256" key="3">
    <source>
        <dbReference type="ARBA" id="ARBA00022759"/>
    </source>
</evidence>
<dbReference type="AlphaFoldDB" id="A0A096A894"/>
<sequence length="124" mass="13499">MLPAQHKLHRSGDFSVTVRRGRRFGRRTIVLHYRDAAGDGGDDADAPISRFGGPRVGFVVSKAVGNSVVRHAVTRKLRHVVMDVLDDVPSTADMVIRALPASATATSEELATDVRKALTRATRR</sequence>
<keyword evidence="1 6" id="KW-0819">tRNA processing</keyword>
<dbReference type="InterPro" id="IPR020568">
    <property type="entry name" value="Ribosomal_Su5_D2-typ_SF"/>
</dbReference>
<dbReference type="NCBIfam" id="TIGR00188">
    <property type="entry name" value="rnpA"/>
    <property type="match status" value="1"/>
</dbReference>
<proteinExistence type="inferred from homology"/>
<comment type="function">
    <text evidence="6">RNaseP catalyzes the removal of the 5'-leader sequence from pre-tRNA to produce the mature 5'-terminus. It can also cleave other RNA substrates such as 4.5S RNA. The protein component plays an auxiliary but essential role in vivo by binding to the 5'-leader sequence and broadening the substrate specificity of the ribozyme.</text>
</comment>
<protein>
    <recommendedName>
        <fullName evidence="6 7">Ribonuclease P protein component</fullName>
        <shortName evidence="6">RNase P protein</shortName>
        <shortName evidence="6">RNaseP protein</shortName>
        <ecNumber evidence="6 7">3.1.26.5</ecNumber>
    </recommendedName>
    <alternativeName>
        <fullName evidence="6">Protein C5</fullName>
    </alternativeName>
</protein>